<dbReference type="RefSeq" id="WP_054278932.1">
    <property type="nucleotide sequence ID" value="NZ_LHQM01000026.1"/>
</dbReference>
<evidence type="ECO:0000256" key="1">
    <source>
        <dbReference type="ARBA" id="ARBA00005854"/>
    </source>
</evidence>
<dbReference type="STRING" id="119224.AKK44_06015"/>
<dbReference type="EMBL" id="LHQM01000026">
    <property type="protein sequence ID" value="KPJ22145.1"/>
    <property type="molecule type" value="Genomic_DNA"/>
</dbReference>
<dbReference type="InterPro" id="IPR036291">
    <property type="entry name" value="NAD(P)-bd_dom_sf"/>
</dbReference>
<dbReference type="AlphaFoldDB" id="A0A0P6SIT1"/>
<dbReference type="InterPro" id="IPR006139">
    <property type="entry name" value="D-isomer_2_OHA_DH_cat_dom"/>
</dbReference>
<dbReference type="Gene3D" id="3.40.50.720">
    <property type="entry name" value="NAD(P)-binding Rossmann-like Domain"/>
    <property type="match status" value="2"/>
</dbReference>
<comment type="similarity">
    <text evidence="1 4">Belongs to the D-isomer specific 2-hydroxyacid dehydrogenase family.</text>
</comment>
<dbReference type="Pfam" id="PF00389">
    <property type="entry name" value="2-Hacid_dh"/>
    <property type="match status" value="1"/>
</dbReference>
<organism evidence="7 8">
    <name type="scientific">Streptococcus phocae</name>
    <dbReference type="NCBI Taxonomy" id="119224"/>
    <lineage>
        <taxon>Bacteria</taxon>
        <taxon>Bacillati</taxon>
        <taxon>Bacillota</taxon>
        <taxon>Bacilli</taxon>
        <taxon>Lactobacillales</taxon>
        <taxon>Streptococcaceae</taxon>
        <taxon>Streptococcus</taxon>
    </lineage>
</organism>
<evidence type="ECO:0000313" key="7">
    <source>
        <dbReference type="EMBL" id="KPJ22145.1"/>
    </source>
</evidence>
<dbReference type="PROSITE" id="PS00671">
    <property type="entry name" value="D_2_HYDROXYACID_DH_3"/>
    <property type="match status" value="1"/>
</dbReference>
<protein>
    <submittedName>
        <fullName evidence="7">Dehydrogenase</fullName>
    </submittedName>
</protein>
<dbReference type="InterPro" id="IPR050418">
    <property type="entry name" value="D-iso_2-hydroxyacid_DH_PdxB"/>
</dbReference>
<comment type="caution">
    <text evidence="7">The sequence shown here is derived from an EMBL/GenBank/DDBJ whole genome shotgun (WGS) entry which is preliminary data.</text>
</comment>
<dbReference type="InterPro" id="IPR006140">
    <property type="entry name" value="D-isomer_DH_NAD-bd"/>
</dbReference>
<evidence type="ECO:0000259" key="5">
    <source>
        <dbReference type="Pfam" id="PF00389"/>
    </source>
</evidence>
<dbReference type="CDD" id="cd05299">
    <property type="entry name" value="CtBP_dh"/>
    <property type="match status" value="1"/>
</dbReference>
<keyword evidence="3" id="KW-0520">NAD</keyword>
<dbReference type="InterPro" id="IPR029753">
    <property type="entry name" value="D-isomer_DH_CS"/>
</dbReference>
<dbReference type="SUPFAM" id="SSF51735">
    <property type="entry name" value="NAD(P)-binding Rossmann-fold domains"/>
    <property type="match status" value="1"/>
</dbReference>
<dbReference type="Proteomes" id="UP000049578">
    <property type="component" value="Unassembled WGS sequence"/>
</dbReference>
<reference evidence="7 8" key="1">
    <citation type="submission" date="2015-08" db="EMBL/GenBank/DDBJ databases">
        <title>Genome sequence of Streptococcus phocae subsp. phocae ATCC 51973T isolated from liver specimen obtained from seal.</title>
        <authorList>
            <person name="Avendano-Herrera R."/>
        </authorList>
    </citation>
    <scope>NUCLEOTIDE SEQUENCE [LARGE SCALE GENOMIC DNA]</scope>
    <source>
        <strain evidence="7 8">ATCC 51973</strain>
    </source>
</reference>
<evidence type="ECO:0000259" key="6">
    <source>
        <dbReference type="Pfam" id="PF02826"/>
    </source>
</evidence>
<feature type="domain" description="D-isomer specific 2-hydroxyacid dehydrogenase NAD-binding" evidence="6">
    <location>
        <begin position="108"/>
        <end position="286"/>
    </location>
</feature>
<gene>
    <name evidence="7" type="ORF">AKK44_06015</name>
</gene>
<dbReference type="GO" id="GO:0003714">
    <property type="term" value="F:transcription corepressor activity"/>
    <property type="evidence" value="ECO:0007669"/>
    <property type="project" value="InterPro"/>
</dbReference>
<dbReference type="PANTHER" id="PTHR43761:SF1">
    <property type="entry name" value="D-ISOMER SPECIFIC 2-HYDROXYACID DEHYDROGENASE CATALYTIC DOMAIN-CONTAINING PROTEIN-RELATED"/>
    <property type="match status" value="1"/>
</dbReference>
<dbReference type="PANTHER" id="PTHR43761">
    <property type="entry name" value="D-ISOMER SPECIFIC 2-HYDROXYACID DEHYDROGENASE FAMILY PROTEIN (AFU_ORTHOLOGUE AFUA_1G13630)"/>
    <property type="match status" value="1"/>
</dbReference>
<dbReference type="GO" id="GO:0051287">
    <property type="term" value="F:NAD binding"/>
    <property type="evidence" value="ECO:0007669"/>
    <property type="project" value="InterPro"/>
</dbReference>
<evidence type="ECO:0000256" key="3">
    <source>
        <dbReference type="ARBA" id="ARBA00023027"/>
    </source>
</evidence>
<evidence type="ECO:0000256" key="4">
    <source>
        <dbReference type="RuleBase" id="RU003719"/>
    </source>
</evidence>
<name>A0A0P6SIT1_9STRE</name>
<evidence type="ECO:0000256" key="2">
    <source>
        <dbReference type="ARBA" id="ARBA00023002"/>
    </source>
</evidence>
<evidence type="ECO:0000313" key="8">
    <source>
        <dbReference type="Proteomes" id="UP000049578"/>
    </source>
</evidence>
<dbReference type="GO" id="GO:0016616">
    <property type="term" value="F:oxidoreductase activity, acting on the CH-OH group of donors, NAD or NADP as acceptor"/>
    <property type="evidence" value="ECO:0007669"/>
    <property type="project" value="InterPro"/>
</dbReference>
<proteinExistence type="inferred from homology"/>
<keyword evidence="2 4" id="KW-0560">Oxidoreductase</keyword>
<keyword evidence="8" id="KW-1185">Reference proteome</keyword>
<dbReference type="SUPFAM" id="SSF52283">
    <property type="entry name" value="Formate/glycerate dehydrogenase catalytic domain-like"/>
    <property type="match status" value="1"/>
</dbReference>
<sequence length="325" mass="36588">MKIVRLFEDDMLSVEQECIKHLGMAVEFEVKPSTTEAEVIENAKDADIIITVYEPLTRHVLENLPKLKLVIYRSIGFNTIDMDYANQINLPVSHISKYCVDEVANYVVAAILSHNRRLIDFNHSVKVDRKWDYELFPDIRRLSTQTIGLIGLGNIPKLVAERLKVFGPRVIAYDPFVEDAVFEKHGIEKVSLKEIFLNSDYISSHLPLNDSTSGILNKELFEQVKPGAVFINSSRGGVVNEDDLYQALTQGNLAYAILDVLSTETPNLDETSLVNLNNVVVTPHIAFYSQDAFVQAAQDTLKNIDSFLKGNVKDAEIVNLKHLDL</sequence>
<feature type="domain" description="D-isomer specific 2-hydroxyacid dehydrogenase catalytic" evidence="5">
    <location>
        <begin position="13"/>
        <end position="313"/>
    </location>
</feature>
<dbReference type="InterPro" id="IPR043322">
    <property type="entry name" value="CtBP"/>
</dbReference>
<accession>A0A0P6SIT1</accession>
<dbReference type="PATRIC" id="fig|119224.3.peg.755"/>
<dbReference type="Pfam" id="PF02826">
    <property type="entry name" value="2-Hacid_dh_C"/>
    <property type="match status" value="1"/>
</dbReference>